<sequence>MDGECDLLESLAGLVAHKRTYDQSGPPDYQMLKRRAPPGMEHLAAAAQQQQQQRLMGMHPQGVLANGQGVPPGYPGAQLAQQQQLRLLQSQMPHHPAQLLIPHPGAMIPISTAASAAPGGISSPLLGDGLPAGMAHLSQAAPFIQQAPYLMAPPFTTQTYFDDSAPLPDPFVPPSYAPEMKNAVVLQPL</sequence>
<evidence type="ECO:0000313" key="1">
    <source>
        <dbReference type="EMBL" id="VDM48950.1"/>
    </source>
</evidence>
<gene>
    <name evidence="1" type="ORF">TCNE_LOCUS17629</name>
</gene>
<name>A0A183VA59_TOXCA</name>
<evidence type="ECO:0000313" key="3">
    <source>
        <dbReference type="WBParaSite" id="TCNE_0001763001-mRNA-1"/>
    </source>
</evidence>
<accession>A0A183VA59</accession>
<dbReference type="AlphaFoldDB" id="A0A183VA59"/>
<dbReference type="WBParaSite" id="TCNE_0001763001-mRNA-1">
    <property type="protein sequence ID" value="TCNE_0001763001-mRNA-1"/>
    <property type="gene ID" value="TCNE_0001763001"/>
</dbReference>
<protein>
    <submittedName>
        <fullName evidence="3">Hepatocyte growth factor-regulated tyrosine kinase substrate</fullName>
    </submittedName>
</protein>
<reference evidence="1 2" key="2">
    <citation type="submission" date="2018-11" db="EMBL/GenBank/DDBJ databases">
        <authorList>
            <consortium name="Pathogen Informatics"/>
        </authorList>
    </citation>
    <scope>NUCLEOTIDE SEQUENCE [LARGE SCALE GENOMIC DNA]</scope>
</reference>
<keyword evidence="2" id="KW-1185">Reference proteome</keyword>
<proteinExistence type="predicted"/>
<evidence type="ECO:0000313" key="2">
    <source>
        <dbReference type="Proteomes" id="UP000050794"/>
    </source>
</evidence>
<dbReference type="EMBL" id="UYWY01024624">
    <property type="protein sequence ID" value="VDM48950.1"/>
    <property type="molecule type" value="Genomic_DNA"/>
</dbReference>
<reference evidence="3" key="1">
    <citation type="submission" date="2016-06" db="UniProtKB">
        <authorList>
            <consortium name="WormBaseParasite"/>
        </authorList>
    </citation>
    <scope>IDENTIFICATION</scope>
</reference>
<dbReference type="Proteomes" id="UP000050794">
    <property type="component" value="Unassembled WGS sequence"/>
</dbReference>
<organism evidence="2 3">
    <name type="scientific">Toxocara canis</name>
    <name type="common">Canine roundworm</name>
    <dbReference type="NCBI Taxonomy" id="6265"/>
    <lineage>
        <taxon>Eukaryota</taxon>
        <taxon>Metazoa</taxon>
        <taxon>Ecdysozoa</taxon>
        <taxon>Nematoda</taxon>
        <taxon>Chromadorea</taxon>
        <taxon>Rhabditida</taxon>
        <taxon>Spirurina</taxon>
        <taxon>Ascaridomorpha</taxon>
        <taxon>Ascaridoidea</taxon>
        <taxon>Toxocaridae</taxon>
        <taxon>Toxocara</taxon>
    </lineage>
</organism>